<name>A0ABU2N6N9_9PSEU</name>
<gene>
    <name evidence="1" type="ORF">RM445_08760</name>
</gene>
<keyword evidence="2" id="KW-1185">Reference proteome</keyword>
<evidence type="ECO:0000313" key="2">
    <source>
        <dbReference type="Proteomes" id="UP001183202"/>
    </source>
</evidence>
<dbReference type="Proteomes" id="UP001183202">
    <property type="component" value="Unassembled WGS sequence"/>
</dbReference>
<reference evidence="2" key="1">
    <citation type="submission" date="2023-07" db="EMBL/GenBank/DDBJ databases">
        <title>30 novel species of actinomycetes from the DSMZ collection.</title>
        <authorList>
            <person name="Nouioui I."/>
        </authorList>
    </citation>
    <scope>NUCLEOTIDE SEQUENCE [LARGE SCALE GENOMIC DNA]</scope>
    <source>
        <strain evidence="2">DSM 45834</strain>
    </source>
</reference>
<comment type="caution">
    <text evidence="1">The sequence shown here is derived from an EMBL/GenBank/DDBJ whole genome shotgun (WGS) entry which is preliminary data.</text>
</comment>
<dbReference type="RefSeq" id="WP_311555629.1">
    <property type="nucleotide sequence ID" value="NZ_JAVREJ010000004.1"/>
</dbReference>
<proteinExistence type="predicted"/>
<sequence length="40" mass="4200">MVFADLLLIVPAALAGIGGVMLGDRVGLHIKTVLAERRRG</sequence>
<accession>A0ABU2N6N9</accession>
<evidence type="ECO:0000313" key="1">
    <source>
        <dbReference type="EMBL" id="MDT0349611.1"/>
    </source>
</evidence>
<organism evidence="1 2">
    <name type="scientific">Pseudonocardia charpentierae</name>
    <dbReference type="NCBI Taxonomy" id="3075545"/>
    <lineage>
        <taxon>Bacteria</taxon>
        <taxon>Bacillati</taxon>
        <taxon>Actinomycetota</taxon>
        <taxon>Actinomycetes</taxon>
        <taxon>Pseudonocardiales</taxon>
        <taxon>Pseudonocardiaceae</taxon>
        <taxon>Pseudonocardia</taxon>
    </lineage>
</organism>
<protein>
    <submittedName>
        <fullName evidence="1">Uncharacterized protein</fullName>
    </submittedName>
</protein>
<dbReference type="EMBL" id="JAVREJ010000004">
    <property type="protein sequence ID" value="MDT0349611.1"/>
    <property type="molecule type" value="Genomic_DNA"/>
</dbReference>